<comment type="similarity">
    <text evidence="3 12">Belongs to the hexokinase family.</text>
</comment>
<feature type="domain" description="Hexokinase N-terminal" evidence="13">
    <location>
        <begin position="15"/>
        <end position="209"/>
    </location>
</feature>
<comment type="catalytic activity">
    <reaction evidence="9">
        <text>a D-hexose + ATP = a D-hexose 6-phosphate + ADP + H(+)</text>
        <dbReference type="Rhea" id="RHEA:22740"/>
        <dbReference type="ChEBI" id="CHEBI:4194"/>
        <dbReference type="ChEBI" id="CHEBI:15378"/>
        <dbReference type="ChEBI" id="CHEBI:30616"/>
        <dbReference type="ChEBI" id="CHEBI:229467"/>
        <dbReference type="ChEBI" id="CHEBI:456216"/>
        <dbReference type="EC" id="2.7.1.1"/>
    </reaction>
    <physiologicalReaction direction="left-to-right" evidence="9">
        <dbReference type="Rhea" id="RHEA:22741"/>
    </physiologicalReaction>
</comment>
<dbReference type="GO" id="GO:0005829">
    <property type="term" value="C:cytosol"/>
    <property type="evidence" value="ECO:0007669"/>
    <property type="project" value="TreeGrafter"/>
</dbReference>
<feature type="domain" description="Hexokinase C-terminal" evidence="14">
    <location>
        <begin position="215"/>
        <end position="446"/>
    </location>
</feature>
<comment type="pathway">
    <text evidence="1">Carbohydrate degradation; glycolysis; D-glyceraldehyde 3-phosphate and glycerone phosphate from D-glucose: step 1/4.</text>
</comment>
<dbReference type="GO" id="GO:0001678">
    <property type="term" value="P:intracellular glucose homeostasis"/>
    <property type="evidence" value="ECO:0007669"/>
    <property type="project" value="InterPro"/>
</dbReference>
<dbReference type="Gene3D" id="3.40.367.20">
    <property type="match status" value="1"/>
</dbReference>
<evidence type="ECO:0000256" key="6">
    <source>
        <dbReference type="ARBA" id="ARBA00022777"/>
    </source>
</evidence>
<keyword evidence="7 12" id="KW-0067">ATP-binding</keyword>
<organism evidence="15 16">
    <name type="scientific">Parthenolecanium corni</name>
    <dbReference type="NCBI Taxonomy" id="536013"/>
    <lineage>
        <taxon>Eukaryota</taxon>
        <taxon>Metazoa</taxon>
        <taxon>Ecdysozoa</taxon>
        <taxon>Arthropoda</taxon>
        <taxon>Hexapoda</taxon>
        <taxon>Insecta</taxon>
        <taxon>Pterygota</taxon>
        <taxon>Neoptera</taxon>
        <taxon>Paraneoptera</taxon>
        <taxon>Hemiptera</taxon>
        <taxon>Sternorrhyncha</taxon>
        <taxon>Coccoidea</taxon>
        <taxon>Coccidae</taxon>
        <taxon>Parthenolecanium</taxon>
    </lineage>
</organism>
<evidence type="ECO:0000256" key="11">
    <source>
        <dbReference type="ARBA" id="ARBA00048160"/>
    </source>
</evidence>
<evidence type="ECO:0000256" key="5">
    <source>
        <dbReference type="ARBA" id="ARBA00022741"/>
    </source>
</evidence>
<dbReference type="EC" id="2.7.1.-" evidence="12"/>
<dbReference type="PANTHER" id="PTHR19443:SF16">
    <property type="entry name" value="HEXOKINASE TYPE 1-RELATED"/>
    <property type="match status" value="1"/>
</dbReference>
<evidence type="ECO:0000256" key="2">
    <source>
        <dbReference type="ARBA" id="ARBA00005028"/>
    </source>
</evidence>
<comment type="catalytic activity">
    <reaction evidence="11">
        <text>D-glucose + ATP = D-glucose 6-phosphate + ADP + H(+)</text>
        <dbReference type="Rhea" id="RHEA:17825"/>
        <dbReference type="ChEBI" id="CHEBI:4167"/>
        <dbReference type="ChEBI" id="CHEBI:15378"/>
        <dbReference type="ChEBI" id="CHEBI:30616"/>
        <dbReference type="ChEBI" id="CHEBI:61548"/>
        <dbReference type="ChEBI" id="CHEBI:456216"/>
        <dbReference type="EC" id="2.7.1.1"/>
    </reaction>
    <physiologicalReaction direction="left-to-right" evidence="11">
        <dbReference type="Rhea" id="RHEA:17826"/>
    </physiologicalReaction>
</comment>
<dbReference type="GO" id="GO:0004340">
    <property type="term" value="F:glucokinase activity"/>
    <property type="evidence" value="ECO:0007669"/>
    <property type="project" value="TreeGrafter"/>
</dbReference>
<evidence type="ECO:0000256" key="3">
    <source>
        <dbReference type="ARBA" id="ARBA00009225"/>
    </source>
</evidence>
<dbReference type="PANTHER" id="PTHR19443">
    <property type="entry name" value="HEXOKINASE"/>
    <property type="match status" value="1"/>
</dbReference>
<dbReference type="EMBL" id="JBBCAQ010000035">
    <property type="protein sequence ID" value="KAK7578138.1"/>
    <property type="molecule type" value="Genomic_DNA"/>
</dbReference>
<dbReference type="GO" id="GO:0006006">
    <property type="term" value="P:glucose metabolic process"/>
    <property type="evidence" value="ECO:0007669"/>
    <property type="project" value="TreeGrafter"/>
</dbReference>
<dbReference type="PROSITE" id="PS51748">
    <property type="entry name" value="HEXOKINASE_2"/>
    <property type="match status" value="1"/>
</dbReference>
<gene>
    <name evidence="15" type="ORF">V9T40_010343</name>
</gene>
<reference evidence="15 16" key="1">
    <citation type="submission" date="2024-03" db="EMBL/GenBank/DDBJ databases">
        <title>Adaptation during the transition from Ophiocordyceps entomopathogen to insect associate is accompanied by gene loss and intensified selection.</title>
        <authorList>
            <person name="Ward C.M."/>
            <person name="Onetto C.A."/>
            <person name="Borneman A.R."/>
        </authorList>
    </citation>
    <scope>NUCLEOTIDE SEQUENCE [LARGE SCALE GENOMIC DNA]</scope>
    <source>
        <strain evidence="15">AWRI1</strain>
        <tissue evidence="15">Single Adult Female</tissue>
    </source>
</reference>
<dbReference type="GO" id="GO:0005524">
    <property type="term" value="F:ATP binding"/>
    <property type="evidence" value="ECO:0007669"/>
    <property type="project" value="UniProtKB-UniRule"/>
</dbReference>
<keyword evidence="16" id="KW-1185">Reference proteome</keyword>
<keyword evidence="6 12" id="KW-0418">Kinase</keyword>
<proteinExistence type="inferred from homology"/>
<evidence type="ECO:0000256" key="1">
    <source>
        <dbReference type="ARBA" id="ARBA00004888"/>
    </source>
</evidence>
<dbReference type="PRINTS" id="PR00475">
    <property type="entry name" value="HEXOKINASE"/>
</dbReference>
<accession>A0AAN9XZX7</accession>
<dbReference type="Pfam" id="PF00349">
    <property type="entry name" value="Hexokinase_1"/>
    <property type="match status" value="1"/>
</dbReference>
<name>A0AAN9XZX7_9HEMI</name>
<evidence type="ECO:0000256" key="4">
    <source>
        <dbReference type="ARBA" id="ARBA00022679"/>
    </source>
</evidence>
<evidence type="ECO:0000259" key="14">
    <source>
        <dbReference type="Pfam" id="PF03727"/>
    </source>
</evidence>
<keyword evidence="8 12" id="KW-0324">Glycolysis</keyword>
<dbReference type="InterPro" id="IPR043129">
    <property type="entry name" value="ATPase_NBD"/>
</dbReference>
<keyword evidence="4 12" id="KW-0808">Transferase</keyword>
<evidence type="ECO:0000259" key="13">
    <source>
        <dbReference type="Pfam" id="PF00349"/>
    </source>
</evidence>
<sequence length="453" mass="51182">MTVNIEFFKPDKLLIKEFCQPFKLSNEILCDLVKRLTQAINQGLSKDTYQLATVKCFPTYVQTLPTGNETGNYLAIDLGGANFRVLLITLGPERKVKMDSRIYAFPDEKMIGTSDEFFDYIAECVEMFKTAIKKQNEEFSLGFCFGFPTEIQGLNKGILTQWAKRFHVSGVIGKDVVALLQEALDKKQLKIKVTAIVNDTVGCLMSCAWLNPNCKIGVIIGTGTNACYMEKIENVEKYEDKSKPFMIVNTEWGNFGAEGSLNDILTEQDRQLDTMSLRQGTEIYEKMVSVMYLCELIRLSILKCAEQKYLFQGETPEKLKEKRTFLPEFMYEIEKDTVELKTTMRILEETLEIPSVSLVDCVNVKYIIKIICQRSASLLSAAICTLITKINESPITVAIDGGMYRNHPTYKDWIQEKVRCMINPNIQFDMMLSEDGGGKGTAIVTATTTKGSK</sequence>
<dbReference type="InterPro" id="IPR022672">
    <property type="entry name" value="Hexokinase_N"/>
</dbReference>
<evidence type="ECO:0000313" key="15">
    <source>
        <dbReference type="EMBL" id="KAK7578138.1"/>
    </source>
</evidence>
<evidence type="ECO:0000256" key="9">
    <source>
        <dbReference type="ARBA" id="ARBA00044613"/>
    </source>
</evidence>
<dbReference type="FunFam" id="3.40.367.20:FF:000020">
    <property type="entry name" value="Hexokinase-1"/>
    <property type="match status" value="1"/>
</dbReference>
<dbReference type="SUPFAM" id="SSF53067">
    <property type="entry name" value="Actin-like ATPase domain"/>
    <property type="match status" value="2"/>
</dbReference>
<dbReference type="AlphaFoldDB" id="A0AAN9XZX7"/>
<dbReference type="FunFam" id="3.30.420.40:FF:000805">
    <property type="entry name" value="Hexokinase-2"/>
    <property type="match status" value="1"/>
</dbReference>
<protein>
    <recommendedName>
        <fullName evidence="12">Phosphotransferase</fullName>
        <ecNumber evidence="12">2.7.1.-</ecNumber>
    </recommendedName>
</protein>
<dbReference type="GO" id="GO:0005536">
    <property type="term" value="F:D-glucose binding"/>
    <property type="evidence" value="ECO:0007669"/>
    <property type="project" value="InterPro"/>
</dbReference>
<comment type="caution">
    <text evidence="15">The sequence shown here is derived from an EMBL/GenBank/DDBJ whole genome shotgun (WGS) entry which is preliminary data.</text>
</comment>
<evidence type="ECO:0000313" key="16">
    <source>
        <dbReference type="Proteomes" id="UP001367676"/>
    </source>
</evidence>
<dbReference type="Pfam" id="PF03727">
    <property type="entry name" value="Hexokinase_2"/>
    <property type="match status" value="1"/>
</dbReference>
<evidence type="ECO:0000256" key="8">
    <source>
        <dbReference type="ARBA" id="ARBA00023152"/>
    </source>
</evidence>
<dbReference type="Proteomes" id="UP001367676">
    <property type="component" value="Unassembled WGS sequence"/>
</dbReference>
<dbReference type="InterPro" id="IPR001312">
    <property type="entry name" value="Hexokinase"/>
</dbReference>
<keyword evidence="5 12" id="KW-0547">Nucleotide-binding</keyword>
<comment type="pathway">
    <text evidence="2">Carbohydrate metabolism; hexose metabolism.</text>
</comment>
<evidence type="ECO:0000256" key="10">
    <source>
        <dbReference type="ARBA" id="ARBA00047905"/>
    </source>
</evidence>
<evidence type="ECO:0000256" key="12">
    <source>
        <dbReference type="RuleBase" id="RU362007"/>
    </source>
</evidence>
<dbReference type="Gene3D" id="3.30.420.40">
    <property type="match status" value="1"/>
</dbReference>
<dbReference type="InterPro" id="IPR022673">
    <property type="entry name" value="Hexokinase_C"/>
</dbReference>
<evidence type="ECO:0000256" key="7">
    <source>
        <dbReference type="ARBA" id="ARBA00022840"/>
    </source>
</evidence>
<dbReference type="GO" id="GO:0008865">
    <property type="term" value="F:fructokinase activity"/>
    <property type="evidence" value="ECO:0007669"/>
    <property type="project" value="TreeGrafter"/>
</dbReference>
<comment type="catalytic activity">
    <reaction evidence="10">
        <text>D-fructose + ATP = D-fructose 6-phosphate + ADP + H(+)</text>
        <dbReference type="Rhea" id="RHEA:16125"/>
        <dbReference type="ChEBI" id="CHEBI:15378"/>
        <dbReference type="ChEBI" id="CHEBI:30616"/>
        <dbReference type="ChEBI" id="CHEBI:37721"/>
        <dbReference type="ChEBI" id="CHEBI:61527"/>
        <dbReference type="ChEBI" id="CHEBI:456216"/>
        <dbReference type="EC" id="2.7.1.1"/>
    </reaction>
    <physiologicalReaction direction="left-to-right" evidence="10">
        <dbReference type="Rhea" id="RHEA:16126"/>
    </physiologicalReaction>
</comment>
<dbReference type="GO" id="GO:0006096">
    <property type="term" value="P:glycolytic process"/>
    <property type="evidence" value="ECO:0007669"/>
    <property type="project" value="UniProtKB-KW"/>
</dbReference>
<dbReference type="GO" id="GO:0005739">
    <property type="term" value="C:mitochondrion"/>
    <property type="evidence" value="ECO:0007669"/>
    <property type="project" value="TreeGrafter"/>
</dbReference>